<dbReference type="Pfam" id="PF07748">
    <property type="entry name" value="Glyco_hydro_38C"/>
    <property type="match status" value="1"/>
</dbReference>
<dbReference type="InterPro" id="IPR028995">
    <property type="entry name" value="Glyco_hydro_57/38_cen_sf"/>
</dbReference>
<evidence type="ECO:0000256" key="3">
    <source>
        <dbReference type="ARBA" id="ARBA00012752"/>
    </source>
</evidence>
<dbReference type="GO" id="GO:0006013">
    <property type="term" value="P:mannose metabolic process"/>
    <property type="evidence" value="ECO:0007669"/>
    <property type="project" value="InterPro"/>
</dbReference>
<dbReference type="FunFam" id="2.70.98.30:FF:000001">
    <property type="entry name" value="alpha-mannosidase 2C1 isoform X2"/>
    <property type="match status" value="1"/>
</dbReference>
<dbReference type="CDD" id="cd10789">
    <property type="entry name" value="GH38N_AMII_ER_cytosolic"/>
    <property type="match status" value="1"/>
</dbReference>
<dbReference type="InterPro" id="IPR027291">
    <property type="entry name" value="Glyco_hydro_38_N_sf"/>
</dbReference>
<dbReference type="SMART" id="SM00872">
    <property type="entry name" value="Alpha-mann_mid"/>
    <property type="match status" value="1"/>
</dbReference>
<dbReference type="InterPro" id="IPR011682">
    <property type="entry name" value="Glyco_hydro_38_C"/>
</dbReference>
<evidence type="ECO:0000256" key="1">
    <source>
        <dbReference type="ARBA" id="ARBA00000365"/>
    </source>
</evidence>
<dbReference type="FunFam" id="1.20.1270.50:FF:000004">
    <property type="entry name" value="alpha-mannosidase 2C1 isoform X1"/>
    <property type="match status" value="1"/>
</dbReference>
<gene>
    <name evidence="8" type="ORF">JOF55_000046</name>
</gene>
<dbReference type="GO" id="GO:0004559">
    <property type="term" value="F:alpha-mannosidase activity"/>
    <property type="evidence" value="ECO:0007669"/>
    <property type="project" value="UniProtKB-EC"/>
</dbReference>
<dbReference type="InterPro" id="IPR015341">
    <property type="entry name" value="Glyco_hydro_38_cen"/>
</dbReference>
<dbReference type="Gene3D" id="2.70.98.30">
    <property type="entry name" value="Golgi alpha-mannosidase II, domain 4"/>
    <property type="match status" value="1"/>
</dbReference>
<keyword evidence="9" id="KW-1185">Reference proteome</keyword>
<dbReference type="Gene3D" id="1.20.1270.50">
    <property type="entry name" value="Glycoside hydrolase family 38, central domain"/>
    <property type="match status" value="1"/>
</dbReference>
<accession>A0AAE3Z9M2</accession>
<keyword evidence="4" id="KW-0479">Metal-binding</keyword>
<protein>
    <recommendedName>
        <fullName evidence="3">alpha-mannosidase</fullName>
        <ecNumber evidence="3">3.2.1.24</ecNumber>
    </recommendedName>
</protein>
<dbReference type="Pfam" id="PF01074">
    <property type="entry name" value="Glyco_hydro_38N"/>
    <property type="match status" value="1"/>
</dbReference>
<dbReference type="InterPro" id="IPR041147">
    <property type="entry name" value="GH38_C"/>
</dbReference>
<dbReference type="InterPro" id="IPR037094">
    <property type="entry name" value="Glyco_hydro_38_cen_sf"/>
</dbReference>
<keyword evidence="5 8" id="KW-0378">Hydrolase</keyword>
<dbReference type="FunFam" id="3.20.110.10:FF:000002">
    <property type="entry name" value="alpha-mannosidase 2C1 isoform X1"/>
    <property type="match status" value="1"/>
</dbReference>
<dbReference type="Pfam" id="PF22907">
    <property type="entry name" value="Ams1-like_1st"/>
    <property type="match status" value="1"/>
</dbReference>
<organism evidence="8 9">
    <name type="scientific">Haloactinomyces albus</name>
    <dbReference type="NCBI Taxonomy" id="1352928"/>
    <lineage>
        <taxon>Bacteria</taxon>
        <taxon>Bacillati</taxon>
        <taxon>Actinomycetota</taxon>
        <taxon>Actinomycetes</taxon>
        <taxon>Actinopolysporales</taxon>
        <taxon>Actinopolysporaceae</taxon>
        <taxon>Haloactinomyces</taxon>
    </lineage>
</organism>
<feature type="domain" description="Glycoside hydrolase family 38 central" evidence="7">
    <location>
        <begin position="518"/>
        <end position="596"/>
    </location>
</feature>
<proteinExistence type="inferred from homology"/>
<dbReference type="EC" id="3.2.1.24" evidence="3"/>
<sequence>MHDDRTLVEHRIDRVLTERLRPAQYRQSTGCRIGIGHTGDPVPVEQALQADYTPAAVGDTWGPAWTTTWFRLEATIPTAFAGHPVEALLDLGFDTERPGFQCEALVHAAHGEPIKGLHPRSTHIPVSAHATAGQQHTFYIEATANPDLLGPRGFRPTPLADPATAGHHPLYRIERAEIAPIDHDVAALVADIDVLTHLMHTLDAHTPRRGEILRALERMLDHLDLHDIHTTAPTARTHLAEVLAQPAHASAHRISAIGHAHIDSAWLWPLRETVRKVARTVANVTTLMDQHPDFLFAMSQAQQLDWLKQHSPSLFERARTHIAAGRFIPVGSMWVESDTNLPGGEALARQLVHGKRFYLDEFDLETREIWLPDSFGYSAALPQLATLAGAHWMLTQKLSWNHTNPFPHHTFWWEGIDGTRLFTHFPPVDTYNAALTGTELAHAGAHFAEHGHARRSLVPFGHGDGGGGPTREMLARADRTADLEGSPRVQFETPTEFFRAAHAEHTDPAVWVGELYLEAHRGTYTSQAATKRGNRRNEHLLREAELWCATATIAGLADYPYDTLDRLWKTVLLHQFHDILPGTSIAWVHREATEIHQQVTTELTDLIEDTQRHLAAAPGNRAITFNAAPHTRHGITALAAAPAEATTTPTAETHHDGTITLDNGLLHVAVDTRGLLTSVFDRAADRELLAPNSSGNLLQLHPDHPNAWDAWDIDAFHRHTTHEITDADNVTLDGTGPSPTVRVHRTVGASTIVQRLHLAAAAPRVNIDTDIDWHESEKLLKTAFPLDVHTDTYTAEIQFGHLHRPTHTNTSWDAAKFENCAHRWIHLGEPDYGIALVNDATYGHDVTRHPRRGGGTTTTARLSLLRAPRFPDPHTDHGRHRLTYALIAGADIGDAIREGYRTNLPERTITGTHTVDPLLHVDNDNVIIEAIKLADDRSGDVIARLYESRGGRARTRLTPSFTPASILRTDLLERPLDQQHTTDDTATLHLRPFEIVTLRLTRPD</sequence>
<dbReference type="InterPro" id="IPR000602">
    <property type="entry name" value="Glyco_hydro_38_N"/>
</dbReference>
<dbReference type="AlphaFoldDB" id="A0AAE3Z9M2"/>
<evidence type="ECO:0000259" key="7">
    <source>
        <dbReference type="SMART" id="SM00872"/>
    </source>
</evidence>
<dbReference type="SUPFAM" id="SSF74650">
    <property type="entry name" value="Galactose mutarotase-like"/>
    <property type="match status" value="1"/>
</dbReference>
<comment type="caution">
    <text evidence="8">The sequence shown here is derived from an EMBL/GenBank/DDBJ whole genome shotgun (WGS) entry which is preliminary data.</text>
</comment>
<name>A0AAE3Z9M2_9ACTN</name>
<reference evidence="8" key="1">
    <citation type="submission" date="2023-07" db="EMBL/GenBank/DDBJ databases">
        <title>Sequencing the genomes of 1000 actinobacteria strains.</title>
        <authorList>
            <person name="Klenk H.-P."/>
        </authorList>
    </citation>
    <scope>NUCLEOTIDE SEQUENCE</scope>
    <source>
        <strain evidence="8">DSM 45977</strain>
    </source>
</reference>
<dbReference type="SUPFAM" id="SSF88688">
    <property type="entry name" value="Families 57/38 glycoside transferase middle domain"/>
    <property type="match status" value="1"/>
</dbReference>
<dbReference type="PANTHER" id="PTHR46017">
    <property type="entry name" value="ALPHA-MANNOSIDASE 2C1"/>
    <property type="match status" value="1"/>
</dbReference>
<comment type="similarity">
    <text evidence="2">Belongs to the glycosyl hydrolase 38 family.</text>
</comment>
<dbReference type="SUPFAM" id="SSF88713">
    <property type="entry name" value="Glycoside hydrolase/deacetylase"/>
    <property type="match status" value="1"/>
</dbReference>
<evidence type="ECO:0000256" key="4">
    <source>
        <dbReference type="ARBA" id="ARBA00022723"/>
    </source>
</evidence>
<comment type="catalytic activity">
    <reaction evidence="1">
        <text>Hydrolysis of terminal, non-reducing alpha-D-mannose residues in alpha-D-mannosides.</text>
        <dbReference type="EC" id="3.2.1.24"/>
    </reaction>
</comment>
<dbReference type="Proteomes" id="UP001180845">
    <property type="component" value="Unassembled WGS sequence"/>
</dbReference>
<evidence type="ECO:0000256" key="2">
    <source>
        <dbReference type="ARBA" id="ARBA00009792"/>
    </source>
</evidence>
<dbReference type="InterPro" id="IPR054723">
    <property type="entry name" value="Ams1-like_N"/>
</dbReference>
<evidence type="ECO:0000313" key="8">
    <source>
        <dbReference type="EMBL" id="MDR7299865.1"/>
    </source>
</evidence>
<dbReference type="InterPro" id="IPR011013">
    <property type="entry name" value="Gal_mutarotase_sf_dom"/>
</dbReference>
<dbReference type="PANTHER" id="PTHR46017:SF1">
    <property type="entry name" value="ALPHA-MANNOSIDASE 2C1"/>
    <property type="match status" value="1"/>
</dbReference>
<dbReference type="GO" id="GO:0030246">
    <property type="term" value="F:carbohydrate binding"/>
    <property type="evidence" value="ECO:0007669"/>
    <property type="project" value="InterPro"/>
</dbReference>
<evidence type="ECO:0000313" key="9">
    <source>
        <dbReference type="Proteomes" id="UP001180845"/>
    </source>
</evidence>
<dbReference type="GO" id="GO:0009313">
    <property type="term" value="P:oligosaccharide catabolic process"/>
    <property type="evidence" value="ECO:0007669"/>
    <property type="project" value="TreeGrafter"/>
</dbReference>
<dbReference type="RefSeq" id="WP_310267668.1">
    <property type="nucleotide sequence ID" value="NZ_JAVDXW010000001.1"/>
</dbReference>
<dbReference type="InterPro" id="IPR011330">
    <property type="entry name" value="Glyco_hydro/deAcase_b/a-brl"/>
</dbReference>
<dbReference type="Gene3D" id="2.60.40.2220">
    <property type="match status" value="1"/>
</dbReference>
<dbReference type="EMBL" id="JAVDXW010000001">
    <property type="protein sequence ID" value="MDR7299865.1"/>
    <property type="molecule type" value="Genomic_DNA"/>
</dbReference>
<dbReference type="GO" id="GO:0046872">
    <property type="term" value="F:metal ion binding"/>
    <property type="evidence" value="ECO:0007669"/>
    <property type="project" value="UniProtKB-KW"/>
</dbReference>
<dbReference type="Pfam" id="PF17677">
    <property type="entry name" value="Glyco_hydro38C2"/>
    <property type="match status" value="1"/>
</dbReference>
<keyword evidence="6 8" id="KW-0326">Glycosidase</keyword>
<evidence type="ECO:0000256" key="6">
    <source>
        <dbReference type="ARBA" id="ARBA00023295"/>
    </source>
</evidence>
<evidence type="ECO:0000256" key="5">
    <source>
        <dbReference type="ARBA" id="ARBA00022801"/>
    </source>
</evidence>
<dbReference type="Pfam" id="PF09261">
    <property type="entry name" value="Alpha-mann_mid"/>
    <property type="match status" value="1"/>
</dbReference>
<dbReference type="Gene3D" id="3.20.110.10">
    <property type="entry name" value="Glycoside hydrolase 38, N terminal domain"/>
    <property type="match status" value="1"/>
</dbReference>